<dbReference type="Pfam" id="PF14437">
    <property type="entry name" value="MafB19-deam"/>
    <property type="match status" value="1"/>
</dbReference>
<comment type="function">
    <text evidence="8">Catalyzes the deamination of adenosine to inosine at the wobble position 34 of tRNA(Arg2).</text>
</comment>
<keyword evidence="5 8" id="KW-0378">Hydrolase</keyword>
<dbReference type="InterPro" id="IPR058535">
    <property type="entry name" value="MafB19-deam"/>
</dbReference>
<comment type="subunit">
    <text evidence="2 8">Homodimer.</text>
</comment>
<dbReference type="GO" id="GO:0008270">
    <property type="term" value="F:zinc ion binding"/>
    <property type="evidence" value="ECO:0007669"/>
    <property type="project" value="UniProtKB-UniRule"/>
</dbReference>
<dbReference type="GO" id="GO:0002100">
    <property type="term" value="P:tRNA wobble adenosine to inosine editing"/>
    <property type="evidence" value="ECO:0007669"/>
    <property type="project" value="UniProtKB-UniRule"/>
</dbReference>
<name>A0A7C3MRK4_DICTH</name>
<dbReference type="PANTHER" id="PTHR11079">
    <property type="entry name" value="CYTOSINE DEAMINASE FAMILY MEMBER"/>
    <property type="match status" value="1"/>
</dbReference>
<keyword evidence="6 8" id="KW-0862">Zinc</keyword>
<evidence type="ECO:0000256" key="2">
    <source>
        <dbReference type="ARBA" id="ARBA00011738"/>
    </source>
</evidence>
<dbReference type="InterPro" id="IPR016192">
    <property type="entry name" value="APOBEC/CMP_deaminase_Zn-bd"/>
</dbReference>
<dbReference type="InterPro" id="IPR002125">
    <property type="entry name" value="CMP_dCMP_dom"/>
</dbReference>
<dbReference type="PROSITE" id="PS51747">
    <property type="entry name" value="CYT_DCMP_DEAMINASES_2"/>
    <property type="match status" value="1"/>
</dbReference>
<evidence type="ECO:0000256" key="1">
    <source>
        <dbReference type="ARBA" id="ARBA00010669"/>
    </source>
</evidence>
<reference evidence="10" key="1">
    <citation type="journal article" date="2020" name="mSystems">
        <title>Genome- and Community-Level Interaction Insights into Carbon Utilization and Element Cycling Functions of Hydrothermarchaeota in Hydrothermal Sediment.</title>
        <authorList>
            <person name="Zhou Z."/>
            <person name="Liu Y."/>
            <person name="Xu W."/>
            <person name="Pan J."/>
            <person name="Luo Z.H."/>
            <person name="Li M."/>
        </authorList>
    </citation>
    <scope>NUCLEOTIDE SEQUENCE [LARGE SCALE GENOMIC DNA]</scope>
    <source>
        <strain evidence="10">SpSt-81</strain>
    </source>
</reference>
<keyword evidence="3 8" id="KW-0819">tRNA processing</keyword>
<evidence type="ECO:0000256" key="5">
    <source>
        <dbReference type="ARBA" id="ARBA00022801"/>
    </source>
</evidence>
<dbReference type="GO" id="GO:0052717">
    <property type="term" value="F:tRNA-specific adenosine-34 deaminase activity"/>
    <property type="evidence" value="ECO:0007669"/>
    <property type="project" value="UniProtKB-UniRule"/>
</dbReference>
<comment type="cofactor">
    <cofactor evidence="8">
        <name>Zn(2+)</name>
        <dbReference type="ChEBI" id="CHEBI:29105"/>
    </cofactor>
    <text evidence="8">Binds 1 zinc ion per subunit.</text>
</comment>
<feature type="binding site" evidence="8">
    <location>
        <position position="88"/>
    </location>
    <ligand>
        <name>Zn(2+)</name>
        <dbReference type="ChEBI" id="CHEBI:29105"/>
        <note>catalytic</note>
    </ligand>
</feature>
<feature type="binding site" evidence="8">
    <location>
        <position position="58"/>
    </location>
    <ligand>
        <name>Zn(2+)</name>
        <dbReference type="ChEBI" id="CHEBI:29105"/>
        <note>catalytic</note>
    </ligand>
</feature>
<dbReference type="Gene3D" id="3.40.140.10">
    <property type="entry name" value="Cytidine Deaminase, domain 2"/>
    <property type="match status" value="1"/>
</dbReference>
<dbReference type="HAMAP" id="MF_00972">
    <property type="entry name" value="tRNA_aden_deaminase"/>
    <property type="match status" value="1"/>
</dbReference>
<feature type="active site" description="Proton donor" evidence="8">
    <location>
        <position position="60"/>
    </location>
</feature>
<dbReference type="CDD" id="cd01285">
    <property type="entry name" value="nucleoside_deaminase"/>
    <property type="match status" value="1"/>
</dbReference>
<dbReference type="InterPro" id="IPR016193">
    <property type="entry name" value="Cytidine_deaminase-like"/>
</dbReference>
<feature type="domain" description="CMP/dCMP-type deaminase" evidence="9">
    <location>
        <begin position="7"/>
        <end position="117"/>
    </location>
</feature>
<evidence type="ECO:0000256" key="8">
    <source>
        <dbReference type="HAMAP-Rule" id="MF_00972"/>
    </source>
</evidence>
<dbReference type="AlphaFoldDB" id="A0A7C3MRK4"/>
<evidence type="ECO:0000313" key="10">
    <source>
        <dbReference type="EMBL" id="HFX13886.1"/>
    </source>
</evidence>
<evidence type="ECO:0000256" key="6">
    <source>
        <dbReference type="ARBA" id="ARBA00022833"/>
    </source>
</evidence>
<sequence>MGHGLSKDINFFMSEALREAKKALEKNEVPVGAVVVKDGEIISRGHNLRESKKDILCHAEIIAIRKAYKKLGDWRFYGCTIYVTLEPCIMCFGAILQARFDKLIYGASNHEEGFSRFICNIENYKKWQKLEIITGIMKEESEEILKKFFTNLRSSP</sequence>
<dbReference type="PROSITE" id="PS00903">
    <property type="entry name" value="CYT_DCMP_DEAMINASES_1"/>
    <property type="match status" value="1"/>
</dbReference>
<comment type="catalytic activity">
    <reaction evidence="7 8">
        <text>adenosine(34) in tRNA + H2O + H(+) = inosine(34) in tRNA + NH4(+)</text>
        <dbReference type="Rhea" id="RHEA:43168"/>
        <dbReference type="Rhea" id="RHEA-COMP:10373"/>
        <dbReference type="Rhea" id="RHEA-COMP:10374"/>
        <dbReference type="ChEBI" id="CHEBI:15377"/>
        <dbReference type="ChEBI" id="CHEBI:15378"/>
        <dbReference type="ChEBI" id="CHEBI:28938"/>
        <dbReference type="ChEBI" id="CHEBI:74411"/>
        <dbReference type="ChEBI" id="CHEBI:82852"/>
        <dbReference type="EC" id="3.5.4.33"/>
    </reaction>
</comment>
<organism evidence="10">
    <name type="scientific">Dictyoglomus thermophilum</name>
    <dbReference type="NCBI Taxonomy" id="14"/>
    <lineage>
        <taxon>Bacteria</taxon>
        <taxon>Pseudomonadati</taxon>
        <taxon>Dictyoglomota</taxon>
        <taxon>Dictyoglomia</taxon>
        <taxon>Dictyoglomales</taxon>
        <taxon>Dictyoglomaceae</taxon>
        <taxon>Dictyoglomus</taxon>
    </lineage>
</organism>
<dbReference type="PANTHER" id="PTHR11079:SF202">
    <property type="entry name" value="TRNA-SPECIFIC ADENOSINE DEAMINASE"/>
    <property type="match status" value="1"/>
</dbReference>
<dbReference type="InterPro" id="IPR028883">
    <property type="entry name" value="tRNA_aden_deaminase"/>
</dbReference>
<proteinExistence type="inferred from homology"/>
<dbReference type="EC" id="3.5.4.33" evidence="8"/>
<gene>
    <name evidence="8" type="primary">tadA</name>
    <name evidence="10" type="ORF">ENW00_07040</name>
</gene>
<evidence type="ECO:0000256" key="3">
    <source>
        <dbReference type="ARBA" id="ARBA00022694"/>
    </source>
</evidence>
<dbReference type="SUPFAM" id="SSF53927">
    <property type="entry name" value="Cytidine deaminase-like"/>
    <property type="match status" value="1"/>
</dbReference>
<protein>
    <recommendedName>
        <fullName evidence="8">tRNA-specific adenosine deaminase</fullName>
        <ecNumber evidence="8">3.5.4.33</ecNumber>
    </recommendedName>
</protein>
<comment type="caution">
    <text evidence="10">The sequence shown here is derived from an EMBL/GenBank/DDBJ whole genome shotgun (WGS) entry which is preliminary data.</text>
</comment>
<feature type="binding site" evidence="8">
    <location>
        <position position="91"/>
    </location>
    <ligand>
        <name>Zn(2+)</name>
        <dbReference type="ChEBI" id="CHEBI:29105"/>
        <note>catalytic</note>
    </ligand>
</feature>
<accession>A0A7C3MRK4</accession>
<comment type="similarity">
    <text evidence="1">Belongs to the cytidine and deoxycytidylate deaminase family. ADAT2 subfamily.</text>
</comment>
<evidence type="ECO:0000256" key="4">
    <source>
        <dbReference type="ARBA" id="ARBA00022723"/>
    </source>
</evidence>
<keyword evidence="4 8" id="KW-0479">Metal-binding</keyword>
<evidence type="ECO:0000259" key="9">
    <source>
        <dbReference type="PROSITE" id="PS51747"/>
    </source>
</evidence>
<dbReference type="EMBL" id="DTIN01000025">
    <property type="protein sequence ID" value="HFX13886.1"/>
    <property type="molecule type" value="Genomic_DNA"/>
</dbReference>
<evidence type="ECO:0000256" key="7">
    <source>
        <dbReference type="ARBA" id="ARBA00048045"/>
    </source>
</evidence>